<dbReference type="Gene3D" id="1.20.5.170">
    <property type="match status" value="1"/>
</dbReference>
<evidence type="ECO:0000313" key="8">
    <source>
        <dbReference type="Proteomes" id="UP000594261"/>
    </source>
</evidence>
<keyword evidence="3" id="KW-0539">Nucleus</keyword>
<feature type="compositionally biased region" description="Low complexity" evidence="5">
    <location>
        <begin position="19"/>
        <end position="60"/>
    </location>
</feature>
<feature type="region of interest" description="Disordered" evidence="5">
    <location>
        <begin position="13"/>
        <end position="62"/>
    </location>
</feature>
<dbReference type="CDD" id="cd14707">
    <property type="entry name" value="bZIP_plant_BZIP46"/>
    <property type="match status" value="1"/>
</dbReference>
<dbReference type="InterPro" id="IPR004827">
    <property type="entry name" value="bZIP"/>
</dbReference>
<accession>A0A7N2R762</accession>
<dbReference type="Proteomes" id="UP000594261">
    <property type="component" value="Chromosome 6"/>
</dbReference>
<evidence type="ECO:0000259" key="6">
    <source>
        <dbReference type="PROSITE" id="PS00036"/>
    </source>
</evidence>
<dbReference type="PANTHER" id="PTHR22952:SF433">
    <property type="entry name" value="PROTEIN FD"/>
    <property type="match status" value="1"/>
</dbReference>
<dbReference type="AlphaFoldDB" id="A0A7N2R762"/>
<dbReference type="SMART" id="SM00338">
    <property type="entry name" value="BRLZ"/>
    <property type="match status" value="1"/>
</dbReference>
<evidence type="ECO:0000256" key="2">
    <source>
        <dbReference type="ARBA" id="ARBA00023125"/>
    </source>
</evidence>
<dbReference type="EnsemblPlants" id="QL06p051331:mrna">
    <property type="protein sequence ID" value="QL06p051331:mrna"/>
    <property type="gene ID" value="QL06p051331"/>
</dbReference>
<dbReference type="Gramene" id="QL06p051331:mrna">
    <property type="protein sequence ID" value="QL06p051331:mrna"/>
    <property type="gene ID" value="QL06p051331"/>
</dbReference>
<keyword evidence="8" id="KW-1185">Reference proteome</keyword>
<comment type="subcellular location">
    <subcellularLocation>
        <location evidence="1">Nucleus</location>
    </subcellularLocation>
</comment>
<name>A0A7N2R762_QUELO</name>
<dbReference type="OMA" id="NGPLNHE"/>
<feature type="coiled-coil region" evidence="4">
    <location>
        <begin position="297"/>
        <end position="327"/>
    </location>
</feature>
<keyword evidence="4" id="KW-0175">Coiled coil</keyword>
<dbReference type="PROSITE" id="PS00036">
    <property type="entry name" value="BZIP_BASIC"/>
    <property type="match status" value="1"/>
</dbReference>
<evidence type="ECO:0000256" key="3">
    <source>
        <dbReference type="ARBA" id="ARBA00023242"/>
    </source>
</evidence>
<evidence type="ECO:0000256" key="5">
    <source>
        <dbReference type="SAM" id="MobiDB-lite"/>
    </source>
</evidence>
<proteinExistence type="predicted"/>
<feature type="domain" description="BZIP" evidence="6">
    <location>
        <begin position="265"/>
        <end position="280"/>
    </location>
</feature>
<organism evidence="7 8">
    <name type="scientific">Quercus lobata</name>
    <name type="common">Valley oak</name>
    <dbReference type="NCBI Taxonomy" id="97700"/>
    <lineage>
        <taxon>Eukaryota</taxon>
        <taxon>Viridiplantae</taxon>
        <taxon>Streptophyta</taxon>
        <taxon>Embryophyta</taxon>
        <taxon>Tracheophyta</taxon>
        <taxon>Spermatophyta</taxon>
        <taxon>Magnoliopsida</taxon>
        <taxon>eudicotyledons</taxon>
        <taxon>Gunneridae</taxon>
        <taxon>Pentapetalae</taxon>
        <taxon>rosids</taxon>
        <taxon>fabids</taxon>
        <taxon>Fagales</taxon>
        <taxon>Fagaceae</taxon>
        <taxon>Quercus</taxon>
    </lineage>
</organism>
<dbReference type="GO" id="GO:0003677">
    <property type="term" value="F:DNA binding"/>
    <property type="evidence" value="ECO:0007669"/>
    <property type="project" value="UniProtKB-KW"/>
</dbReference>
<protein>
    <recommendedName>
        <fullName evidence="6">BZIP domain-containing protein</fullName>
    </recommendedName>
</protein>
<evidence type="ECO:0000313" key="7">
    <source>
        <dbReference type="EnsemblPlants" id="QL06p051331:mrna"/>
    </source>
</evidence>
<dbReference type="InterPro" id="IPR043452">
    <property type="entry name" value="BZIP46-like"/>
</dbReference>
<feature type="region of interest" description="Disordered" evidence="5">
    <location>
        <begin position="242"/>
        <end position="275"/>
    </location>
</feature>
<dbReference type="Pfam" id="PF00170">
    <property type="entry name" value="bZIP_1"/>
    <property type="match status" value="1"/>
</dbReference>
<dbReference type="GO" id="GO:0003700">
    <property type="term" value="F:DNA-binding transcription factor activity"/>
    <property type="evidence" value="ECO:0007669"/>
    <property type="project" value="InterPro"/>
</dbReference>
<sequence>MWSSIGVEEQTCLNNKTQSLNSVSSSSSSSSSSTSKSPSLYTSSSSSPSPFSSSSLYKSTPRSTKTMEEVWKDIDLASLQDQDTIRQPHPSSNFRGVILQDSPFSSSSLYKSTPRSTKTMEEVWKDIDLASLQDQDTIRQPHPSSNFRGVILQDFLARPFSKDPPASMVSSSTNTRETALYAAAEGSLLPPPATVLSLNSGCEFHFLDNSDPVLRPSSHLQSHPSSNVSSFSSQFEALASSSGLPSSAKKRVPESENCSGDRRHKRMIKNRESAARSRARKQESCIFICAFCLQAYTNELELEVAHLMEENARLKKQQEQLRLAAAAQLPKKHSLHRTSTAPF</sequence>
<evidence type="ECO:0000256" key="1">
    <source>
        <dbReference type="ARBA" id="ARBA00004123"/>
    </source>
</evidence>
<dbReference type="EMBL" id="LRBV02000006">
    <property type="status" value="NOT_ANNOTATED_CDS"/>
    <property type="molecule type" value="Genomic_DNA"/>
</dbReference>
<dbReference type="PANTHER" id="PTHR22952">
    <property type="entry name" value="CAMP-RESPONSE ELEMENT BINDING PROTEIN-RELATED"/>
    <property type="match status" value="1"/>
</dbReference>
<dbReference type="FunCoup" id="A0A7N2R762">
    <property type="interactions" value="248"/>
</dbReference>
<dbReference type="GO" id="GO:0045893">
    <property type="term" value="P:positive regulation of DNA-templated transcription"/>
    <property type="evidence" value="ECO:0007669"/>
    <property type="project" value="InterPro"/>
</dbReference>
<reference evidence="7 8" key="1">
    <citation type="journal article" date="2016" name="G3 (Bethesda)">
        <title>First Draft Assembly and Annotation of the Genome of a California Endemic Oak Quercus lobata Nee (Fagaceae).</title>
        <authorList>
            <person name="Sork V.L."/>
            <person name="Fitz-Gibbon S.T."/>
            <person name="Puiu D."/>
            <person name="Crepeau M."/>
            <person name="Gugger P.F."/>
            <person name="Sherman R."/>
            <person name="Stevens K."/>
            <person name="Langley C.H."/>
            <person name="Pellegrini M."/>
            <person name="Salzberg S.L."/>
        </authorList>
    </citation>
    <scope>NUCLEOTIDE SEQUENCE [LARGE SCALE GENOMIC DNA]</scope>
    <source>
        <strain evidence="7 8">cv. SW786</strain>
    </source>
</reference>
<keyword evidence="2" id="KW-0238">DNA-binding</keyword>
<evidence type="ECO:0000256" key="4">
    <source>
        <dbReference type="SAM" id="Coils"/>
    </source>
</evidence>
<reference evidence="7" key="2">
    <citation type="submission" date="2021-01" db="UniProtKB">
        <authorList>
            <consortium name="EnsemblPlants"/>
        </authorList>
    </citation>
    <scope>IDENTIFICATION</scope>
</reference>
<dbReference type="InParanoid" id="A0A7N2R762"/>
<dbReference type="GO" id="GO:0005634">
    <property type="term" value="C:nucleus"/>
    <property type="evidence" value="ECO:0007669"/>
    <property type="project" value="UniProtKB-SubCell"/>
</dbReference>